<dbReference type="AlphaFoldDB" id="X1TP40"/>
<sequence>MNKKFKIVSLFCGCGGIDLGFEEAGFSIISSDDIKNYLEFKDEEPEVVANKYIEDMTKKYRDYRKLSISR</sequence>
<keyword evidence="2" id="KW-0808">Transferase</keyword>
<comment type="caution">
    <text evidence="3">The sequence shown here is derived from an EMBL/GenBank/DDBJ whole genome shotgun (WGS) entry which is preliminary data.</text>
</comment>
<name>X1TP40_9ZZZZ</name>
<protein>
    <recommendedName>
        <fullName evidence="4">DNA (cytosine-5-)-methyltransferase</fullName>
    </recommendedName>
</protein>
<accession>X1TP40</accession>
<keyword evidence="1" id="KW-0489">Methyltransferase</keyword>
<evidence type="ECO:0000313" key="3">
    <source>
        <dbReference type="EMBL" id="GAJ07083.1"/>
    </source>
</evidence>
<dbReference type="GO" id="GO:0032259">
    <property type="term" value="P:methylation"/>
    <property type="evidence" value="ECO:0007669"/>
    <property type="project" value="UniProtKB-KW"/>
</dbReference>
<proteinExistence type="predicted"/>
<reference evidence="3" key="1">
    <citation type="journal article" date="2014" name="Front. Microbiol.">
        <title>High frequency of phylogenetically diverse reductive dehalogenase-homologous genes in deep subseafloor sedimentary metagenomes.</title>
        <authorList>
            <person name="Kawai M."/>
            <person name="Futagami T."/>
            <person name="Toyoda A."/>
            <person name="Takaki Y."/>
            <person name="Nishi S."/>
            <person name="Hori S."/>
            <person name="Arai W."/>
            <person name="Tsubouchi T."/>
            <person name="Morono Y."/>
            <person name="Uchiyama I."/>
            <person name="Ito T."/>
            <person name="Fujiyama A."/>
            <person name="Inagaki F."/>
            <person name="Takami H."/>
        </authorList>
    </citation>
    <scope>NUCLEOTIDE SEQUENCE</scope>
    <source>
        <strain evidence="3">Expedition CK06-06</strain>
    </source>
</reference>
<evidence type="ECO:0000256" key="2">
    <source>
        <dbReference type="ARBA" id="ARBA00022679"/>
    </source>
</evidence>
<dbReference type="InterPro" id="IPR029063">
    <property type="entry name" value="SAM-dependent_MTases_sf"/>
</dbReference>
<dbReference type="InterPro" id="IPR001525">
    <property type="entry name" value="C5_MeTfrase"/>
</dbReference>
<evidence type="ECO:0008006" key="4">
    <source>
        <dbReference type="Google" id="ProtNLM"/>
    </source>
</evidence>
<dbReference type="SUPFAM" id="SSF53335">
    <property type="entry name" value="S-adenosyl-L-methionine-dependent methyltransferases"/>
    <property type="match status" value="1"/>
</dbReference>
<dbReference type="Gene3D" id="3.40.50.150">
    <property type="entry name" value="Vaccinia Virus protein VP39"/>
    <property type="match status" value="1"/>
</dbReference>
<organism evidence="3">
    <name type="scientific">marine sediment metagenome</name>
    <dbReference type="NCBI Taxonomy" id="412755"/>
    <lineage>
        <taxon>unclassified sequences</taxon>
        <taxon>metagenomes</taxon>
        <taxon>ecological metagenomes</taxon>
    </lineage>
</organism>
<dbReference type="GO" id="GO:0008168">
    <property type="term" value="F:methyltransferase activity"/>
    <property type="evidence" value="ECO:0007669"/>
    <property type="project" value="UniProtKB-KW"/>
</dbReference>
<evidence type="ECO:0000256" key="1">
    <source>
        <dbReference type="ARBA" id="ARBA00022603"/>
    </source>
</evidence>
<dbReference type="EMBL" id="BARW01033187">
    <property type="protein sequence ID" value="GAJ07083.1"/>
    <property type="molecule type" value="Genomic_DNA"/>
</dbReference>
<gene>
    <name evidence="3" type="ORF">S12H4_52327</name>
</gene>
<dbReference type="Pfam" id="PF00145">
    <property type="entry name" value="DNA_methylase"/>
    <property type="match status" value="1"/>
</dbReference>